<evidence type="ECO:0000313" key="1">
    <source>
        <dbReference type="EMBL" id="MEW5290294.1"/>
    </source>
</evidence>
<dbReference type="Proteomes" id="UP001554567">
    <property type="component" value="Unassembled WGS sequence"/>
</dbReference>
<dbReference type="InterPro" id="IPR025601">
    <property type="entry name" value="ATP-bd_sugar_transptr-like"/>
</dbReference>
<gene>
    <name evidence="1" type="ORF">ABW286_14060</name>
</gene>
<dbReference type="SUPFAM" id="SSF69279">
    <property type="entry name" value="Phage tail proteins"/>
    <property type="match status" value="1"/>
</dbReference>
<dbReference type="RefSeq" id="WP_367167840.1">
    <property type="nucleotide sequence ID" value="NZ_JBFKZN010000006.1"/>
</dbReference>
<comment type="caution">
    <text evidence="1">The sequence shown here is derived from an EMBL/GenBank/DDBJ whole genome shotgun (WGS) entry which is preliminary data.</text>
</comment>
<sequence length="92" mass="10169">MAANPFGRLVTRMDSVTASRFGREVSINGEAMSAVESHYLPEMGALAGDGISLVVFSSVYRARTGDSVVFNGTEYRVTRHARFNEKPQIWLE</sequence>
<name>A0ABV3N3A3_9GAMM</name>
<reference evidence="1 2" key="1">
    <citation type="submission" date="2024-07" db="EMBL/GenBank/DDBJ databases">
        <authorList>
            <person name="Dulla G.F.J."/>
            <person name="Delorm J.G."/>
        </authorList>
    </citation>
    <scope>NUCLEOTIDE SEQUENCE [LARGE SCALE GENOMIC DNA]</scope>
    <source>
        <strain evidence="1 2">JGD 233</strain>
    </source>
</reference>
<evidence type="ECO:0000313" key="2">
    <source>
        <dbReference type="Proteomes" id="UP001554567"/>
    </source>
</evidence>
<dbReference type="Pfam" id="PF13856">
    <property type="entry name" value="Gifsy-2"/>
    <property type="match status" value="1"/>
</dbReference>
<organism evidence="1 2">
    <name type="scientific">Erwinia papayae</name>
    <dbReference type="NCBI Taxonomy" id="206499"/>
    <lineage>
        <taxon>Bacteria</taxon>
        <taxon>Pseudomonadati</taxon>
        <taxon>Pseudomonadota</taxon>
        <taxon>Gammaproteobacteria</taxon>
        <taxon>Enterobacterales</taxon>
        <taxon>Erwiniaceae</taxon>
        <taxon>Erwinia</taxon>
    </lineage>
</organism>
<protein>
    <submittedName>
        <fullName evidence="1">DNA breaking-rejoining protein</fullName>
    </submittedName>
</protein>
<keyword evidence="2" id="KW-1185">Reference proteome</keyword>
<accession>A0ABV3N3A3</accession>
<dbReference type="EMBL" id="JBFKZN010000006">
    <property type="protein sequence ID" value="MEW5290294.1"/>
    <property type="molecule type" value="Genomic_DNA"/>
</dbReference>
<proteinExistence type="predicted"/>
<dbReference type="Gene3D" id="2.40.10.210">
    <property type="entry name" value="Phage tail proteins (gpFII-like)"/>
    <property type="match status" value="1"/>
</dbReference>